<accession>A0ABD2ZR35</accession>
<name>A0ABD2ZR35_9GENT</name>
<evidence type="ECO:0000313" key="2">
    <source>
        <dbReference type="EMBL" id="KAL3521453.1"/>
    </source>
</evidence>
<feature type="compositionally biased region" description="Acidic residues" evidence="1">
    <location>
        <begin position="1"/>
        <end position="10"/>
    </location>
</feature>
<protein>
    <submittedName>
        <fullName evidence="2">Uncharacterized protein</fullName>
    </submittedName>
</protein>
<reference evidence="2 3" key="1">
    <citation type="submission" date="2024-11" db="EMBL/GenBank/DDBJ databases">
        <title>A near-complete genome assembly of Cinchona calisaya.</title>
        <authorList>
            <person name="Lian D.C."/>
            <person name="Zhao X.W."/>
            <person name="Wei L."/>
        </authorList>
    </citation>
    <scope>NUCLEOTIDE SEQUENCE [LARGE SCALE GENOMIC DNA]</scope>
    <source>
        <tissue evidence="2">Nenye</tissue>
    </source>
</reference>
<gene>
    <name evidence="2" type="ORF">ACH5RR_019602</name>
</gene>
<organism evidence="2 3">
    <name type="scientific">Cinchona calisaya</name>
    <dbReference type="NCBI Taxonomy" id="153742"/>
    <lineage>
        <taxon>Eukaryota</taxon>
        <taxon>Viridiplantae</taxon>
        <taxon>Streptophyta</taxon>
        <taxon>Embryophyta</taxon>
        <taxon>Tracheophyta</taxon>
        <taxon>Spermatophyta</taxon>
        <taxon>Magnoliopsida</taxon>
        <taxon>eudicotyledons</taxon>
        <taxon>Gunneridae</taxon>
        <taxon>Pentapetalae</taxon>
        <taxon>asterids</taxon>
        <taxon>lamiids</taxon>
        <taxon>Gentianales</taxon>
        <taxon>Rubiaceae</taxon>
        <taxon>Cinchonoideae</taxon>
        <taxon>Cinchoneae</taxon>
        <taxon>Cinchona</taxon>
    </lineage>
</organism>
<evidence type="ECO:0000313" key="3">
    <source>
        <dbReference type="Proteomes" id="UP001630127"/>
    </source>
</evidence>
<dbReference type="Proteomes" id="UP001630127">
    <property type="component" value="Unassembled WGS sequence"/>
</dbReference>
<keyword evidence="3" id="KW-1185">Reference proteome</keyword>
<proteinExistence type="predicted"/>
<feature type="region of interest" description="Disordered" evidence="1">
    <location>
        <begin position="1"/>
        <end position="28"/>
    </location>
</feature>
<dbReference type="EMBL" id="JBJUIK010000008">
    <property type="protein sequence ID" value="KAL3521453.1"/>
    <property type="molecule type" value="Genomic_DNA"/>
</dbReference>
<evidence type="ECO:0000256" key="1">
    <source>
        <dbReference type="SAM" id="MobiDB-lite"/>
    </source>
</evidence>
<dbReference type="AlphaFoldDB" id="A0ABD2ZR35"/>
<sequence>MKNVDVENEGNGDSFPNEGSGVENEGKGEVDAGFGLNVDLGNFSAYAMMVFENYTSYMNAKSQGKVVEYQNLSDNEILDGQEFIKGPQLLQMQNVQDERFGPVFFSNESTTNSSHAPNRTAK</sequence>
<comment type="caution">
    <text evidence="2">The sequence shown here is derived from an EMBL/GenBank/DDBJ whole genome shotgun (WGS) entry which is preliminary data.</text>
</comment>